<sequence>MRVLAGVPRRSSCKKAATRPGSDLPRTQKQEGLTLPALDSTDLQFFALEDGFLVFPLIACTGHRRRGRRGLRFHGGRGRRSSNGHPRHRSLGHWPAPAPPPGHQPGPSTPAAAASSSTSDSSERTGMATPSYIIGITDERNIVAPTPPTSGNANFGLQASPSTNVGDTTMAMHPCFIVGTRTARWGAPPFYKAGGPSTAASVASTPPASPAMSTDAFASTAPSPARLFGRVTAPDHRPSIRRGTWSPAALGLSSGH</sequence>
<feature type="compositionally biased region" description="Basic residues" evidence="1">
    <location>
        <begin position="68"/>
        <end position="91"/>
    </location>
</feature>
<feature type="region of interest" description="Disordered" evidence="1">
    <location>
        <begin position="234"/>
        <end position="256"/>
    </location>
</feature>
<keyword evidence="3" id="KW-1185">Reference proteome</keyword>
<protein>
    <submittedName>
        <fullName evidence="2">Uncharacterized protein</fullName>
    </submittedName>
</protein>
<dbReference type="AlphaFoldDB" id="A0A8T0X8F4"/>
<reference evidence="2" key="1">
    <citation type="submission" date="2020-05" db="EMBL/GenBank/DDBJ databases">
        <title>WGS assembly of Panicum virgatum.</title>
        <authorList>
            <person name="Lovell J.T."/>
            <person name="Jenkins J."/>
            <person name="Shu S."/>
            <person name="Juenger T.E."/>
            <person name="Schmutz J."/>
        </authorList>
    </citation>
    <scope>NUCLEOTIDE SEQUENCE</scope>
    <source>
        <strain evidence="2">AP13</strain>
    </source>
</reference>
<feature type="compositionally biased region" description="Pro residues" evidence="1">
    <location>
        <begin position="96"/>
        <end position="108"/>
    </location>
</feature>
<feature type="compositionally biased region" description="Low complexity" evidence="1">
    <location>
        <begin position="109"/>
        <end position="120"/>
    </location>
</feature>
<name>A0A8T0X8F4_PANVG</name>
<accession>A0A8T0X8F4</accession>
<evidence type="ECO:0000313" key="3">
    <source>
        <dbReference type="Proteomes" id="UP000823388"/>
    </source>
</evidence>
<proteinExistence type="predicted"/>
<dbReference type="EMBL" id="CM029037">
    <property type="protein sequence ID" value="KAG2657842.1"/>
    <property type="molecule type" value="Genomic_DNA"/>
</dbReference>
<evidence type="ECO:0000256" key="1">
    <source>
        <dbReference type="SAM" id="MobiDB-lite"/>
    </source>
</evidence>
<evidence type="ECO:0000313" key="2">
    <source>
        <dbReference type="EMBL" id="KAG2657842.1"/>
    </source>
</evidence>
<dbReference type="Proteomes" id="UP000823388">
    <property type="component" value="Chromosome 1K"/>
</dbReference>
<gene>
    <name evidence="2" type="ORF">PVAP13_1KG154705</name>
</gene>
<comment type="caution">
    <text evidence="2">The sequence shown here is derived from an EMBL/GenBank/DDBJ whole genome shotgun (WGS) entry which is preliminary data.</text>
</comment>
<feature type="region of interest" description="Disordered" evidence="1">
    <location>
        <begin position="68"/>
        <end position="126"/>
    </location>
</feature>
<organism evidence="2 3">
    <name type="scientific">Panicum virgatum</name>
    <name type="common">Blackwell switchgrass</name>
    <dbReference type="NCBI Taxonomy" id="38727"/>
    <lineage>
        <taxon>Eukaryota</taxon>
        <taxon>Viridiplantae</taxon>
        <taxon>Streptophyta</taxon>
        <taxon>Embryophyta</taxon>
        <taxon>Tracheophyta</taxon>
        <taxon>Spermatophyta</taxon>
        <taxon>Magnoliopsida</taxon>
        <taxon>Liliopsida</taxon>
        <taxon>Poales</taxon>
        <taxon>Poaceae</taxon>
        <taxon>PACMAD clade</taxon>
        <taxon>Panicoideae</taxon>
        <taxon>Panicodae</taxon>
        <taxon>Paniceae</taxon>
        <taxon>Panicinae</taxon>
        <taxon>Panicum</taxon>
        <taxon>Panicum sect. Hiantes</taxon>
    </lineage>
</organism>
<feature type="region of interest" description="Disordered" evidence="1">
    <location>
        <begin position="1"/>
        <end position="32"/>
    </location>
</feature>